<dbReference type="Proteomes" id="UP000092666">
    <property type="component" value="Unassembled WGS sequence"/>
</dbReference>
<dbReference type="AlphaFoldDB" id="A0A1B9H4A0"/>
<dbReference type="PANTHER" id="PTHR31051">
    <property type="entry name" value="PROTEASOME ASSEMBLY CHAPERONE 3"/>
    <property type="match status" value="1"/>
</dbReference>
<proteinExistence type="predicted"/>
<reference evidence="2 3" key="1">
    <citation type="submission" date="2013-07" db="EMBL/GenBank/DDBJ databases">
        <title>The Genome Sequence of Cryptococcus heveanensis BCC8398.</title>
        <authorList>
            <consortium name="The Broad Institute Genome Sequencing Platform"/>
            <person name="Cuomo C."/>
            <person name="Litvintseva A."/>
            <person name="Chen Y."/>
            <person name="Heitman J."/>
            <person name="Sun S."/>
            <person name="Springer D."/>
            <person name="Dromer F."/>
            <person name="Young S.K."/>
            <person name="Zeng Q."/>
            <person name="Gargeya S."/>
            <person name="Fitzgerald M."/>
            <person name="Abouelleil A."/>
            <person name="Alvarado L."/>
            <person name="Berlin A.M."/>
            <person name="Chapman S.B."/>
            <person name="Dewar J."/>
            <person name="Goldberg J."/>
            <person name="Griggs A."/>
            <person name="Gujja S."/>
            <person name="Hansen M."/>
            <person name="Howarth C."/>
            <person name="Imamovic A."/>
            <person name="Larimer J."/>
            <person name="McCowan C."/>
            <person name="Murphy C."/>
            <person name="Pearson M."/>
            <person name="Priest M."/>
            <person name="Roberts A."/>
            <person name="Saif S."/>
            <person name="Shea T."/>
            <person name="Sykes S."/>
            <person name="Wortman J."/>
            <person name="Nusbaum C."/>
            <person name="Birren B."/>
        </authorList>
    </citation>
    <scope>NUCLEOTIDE SEQUENCE [LARGE SCALE GENOMIC DNA]</scope>
    <source>
        <strain evidence="2 3">BCC8398</strain>
    </source>
</reference>
<evidence type="ECO:0008006" key="4">
    <source>
        <dbReference type="Google" id="ProtNLM"/>
    </source>
</evidence>
<reference evidence="3" key="2">
    <citation type="submission" date="2013-12" db="EMBL/GenBank/DDBJ databases">
        <title>Evolution of pathogenesis and genome organization in the Tremellales.</title>
        <authorList>
            <person name="Cuomo C."/>
            <person name="Litvintseva A."/>
            <person name="Heitman J."/>
            <person name="Chen Y."/>
            <person name="Sun S."/>
            <person name="Springer D."/>
            <person name="Dromer F."/>
            <person name="Young S."/>
            <person name="Zeng Q."/>
            <person name="Chapman S."/>
            <person name="Gujja S."/>
            <person name="Saif S."/>
            <person name="Birren B."/>
        </authorList>
    </citation>
    <scope>NUCLEOTIDE SEQUENCE [LARGE SCALE GENOMIC DNA]</scope>
    <source>
        <strain evidence="3">BCC8398</strain>
    </source>
</reference>
<dbReference type="Gene3D" id="3.30.230.90">
    <property type="match status" value="1"/>
</dbReference>
<dbReference type="InterPro" id="IPR018788">
    <property type="entry name" value="Proteasome_assmbl_chp_3"/>
</dbReference>
<gene>
    <name evidence="2" type="ORF">I316_00313</name>
</gene>
<accession>A0A1B9H4A0</accession>
<keyword evidence="3" id="KW-1185">Reference proteome</keyword>
<dbReference type="PANTHER" id="PTHR31051:SF1">
    <property type="entry name" value="PROTEASOME ASSEMBLY CHAPERONE 3"/>
    <property type="match status" value="1"/>
</dbReference>
<protein>
    <recommendedName>
        <fullName evidence="4">Proteasome assembly chaperone 3</fullName>
    </recommendedName>
</protein>
<dbReference type="GO" id="GO:0043248">
    <property type="term" value="P:proteasome assembly"/>
    <property type="evidence" value="ECO:0007669"/>
    <property type="project" value="InterPro"/>
</dbReference>
<sequence length="208" mass="21509">MSALLEESHNVPPLASSSTSSQPAPPPPIESYQLRQVICGIETELLVQTFDDRVLVVVTQNGKVGCLTQASLPAQIPLPPPPPAPAPASTPTPSSLHILSILPPPPAALLLTPLLGSPPDTTLHDLYISQIATLVFFALESASNNNNGRRPVVVGLSLKRIGGGGIANQDNGIEDTEGEGGGLSDAERARYAGIMGLVSQWPGPGPSN</sequence>
<feature type="compositionally biased region" description="Low complexity" evidence="1">
    <location>
        <begin position="12"/>
        <end position="22"/>
    </location>
</feature>
<name>A0A1B9H4A0_9TREE</name>
<evidence type="ECO:0000313" key="3">
    <source>
        <dbReference type="Proteomes" id="UP000092666"/>
    </source>
</evidence>
<evidence type="ECO:0000256" key="1">
    <source>
        <dbReference type="SAM" id="MobiDB-lite"/>
    </source>
</evidence>
<organism evidence="2 3">
    <name type="scientific">Kwoniella heveanensis BCC8398</name>
    <dbReference type="NCBI Taxonomy" id="1296120"/>
    <lineage>
        <taxon>Eukaryota</taxon>
        <taxon>Fungi</taxon>
        <taxon>Dikarya</taxon>
        <taxon>Basidiomycota</taxon>
        <taxon>Agaricomycotina</taxon>
        <taxon>Tremellomycetes</taxon>
        <taxon>Tremellales</taxon>
        <taxon>Cryptococcaceae</taxon>
        <taxon>Kwoniella</taxon>
    </lineage>
</organism>
<dbReference type="STRING" id="1296120.A0A1B9H4A0"/>
<evidence type="ECO:0000313" key="2">
    <source>
        <dbReference type="EMBL" id="OCF38089.1"/>
    </source>
</evidence>
<dbReference type="EMBL" id="KI669492">
    <property type="protein sequence ID" value="OCF38089.1"/>
    <property type="molecule type" value="Genomic_DNA"/>
</dbReference>
<dbReference type="InterPro" id="IPR053720">
    <property type="entry name" value="Psm_Assembly_Chaperone"/>
</dbReference>
<dbReference type="OrthoDB" id="5593278at2759"/>
<feature type="region of interest" description="Disordered" evidence="1">
    <location>
        <begin position="1"/>
        <end position="29"/>
    </location>
</feature>